<dbReference type="RefSeq" id="XP_065657149.1">
    <property type="nucleotide sequence ID" value="XM_065801077.1"/>
</dbReference>
<feature type="compositionally biased region" description="Basic and acidic residues" evidence="1">
    <location>
        <begin position="504"/>
        <end position="516"/>
    </location>
</feature>
<feature type="compositionally biased region" description="Basic and acidic residues" evidence="1">
    <location>
        <begin position="487"/>
        <end position="496"/>
    </location>
</feature>
<protein>
    <submittedName>
        <fullName evidence="4 5">Uncharacterized protein LOC136082297 isoform X1</fullName>
    </submittedName>
</protein>
<evidence type="ECO:0000313" key="5">
    <source>
        <dbReference type="RefSeq" id="XP_065657150.1"/>
    </source>
</evidence>
<reference evidence="4 5" key="1">
    <citation type="submission" date="2025-05" db="UniProtKB">
        <authorList>
            <consortium name="RefSeq"/>
        </authorList>
    </citation>
    <scope>IDENTIFICATION</scope>
</reference>
<feature type="region of interest" description="Disordered" evidence="1">
    <location>
        <begin position="324"/>
        <end position="353"/>
    </location>
</feature>
<feature type="region of interest" description="Disordered" evidence="1">
    <location>
        <begin position="423"/>
        <end position="520"/>
    </location>
</feature>
<dbReference type="InterPro" id="IPR036457">
    <property type="entry name" value="PPM-type-like_dom_sf"/>
</dbReference>
<dbReference type="SUPFAM" id="SSF81606">
    <property type="entry name" value="PP2C-like"/>
    <property type="match status" value="1"/>
</dbReference>
<accession>A0ABM4C6D4</accession>
<dbReference type="GeneID" id="136082297"/>
<organism evidence="3 4">
    <name type="scientific">Hydra vulgaris</name>
    <name type="common">Hydra</name>
    <name type="synonym">Hydra attenuata</name>
    <dbReference type="NCBI Taxonomy" id="6087"/>
    <lineage>
        <taxon>Eukaryota</taxon>
        <taxon>Metazoa</taxon>
        <taxon>Cnidaria</taxon>
        <taxon>Hydrozoa</taxon>
        <taxon>Hydroidolina</taxon>
        <taxon>Anthoathecata</taxon>
        <taxon>Aplanulata</taxon>
        <taxon>Hydridae</taxon>
        <taxon>Hydra</taxon>
    </lineage>
</organism>
<dbReference type="SMART" id="SM00332">
    <property type="entry name" value="PP2Cc"/>
    <property type="match status" value="1"/>
</dbReference>
<dbReference type="Gene3D" id="3.60.40.10">
    <property type="entry name" value="PPM-type phosphatase domain"/>
    <property type="match status" value="1"/>
</dbReference>
<feature type="compositionally biased region" description="Basic and acidic residues" evidence="1">
    <location>
        <begin position="429"/>
        <end position="446"/>
    </location>
</feature>
<evidence type="ECO:0000256" key="1">
    <source>
        <dbReference type="SAM" id="MobiDB-lite"/>
    </source>
</evidence>
<dbReference type="RefSeq" id="XP_065657150.1">
    <property type="nucleotide sequence ID" value="XM_065801078.1"/>
</dbReference>
<gene>
    <name evidence="4 5" type="primary">LOC136082297</name>
</gene>
<name>A0ABM4C6D4_HYDVU</name>
<dbReference type="Pfam" id="PF13672">
    <property type="entry name" value="PP2C_2"/>
    <property type="match status" value="1"/>
</dbReference>
<evidence type="ECO:0000313" key="3">
    <source>
        <dbReference type="Proteomes" id="UP001652625"/>
    </source>
</evidence>
<dbReference type="InterPro" id="IPR053287">
    <property type="entry name" value="PP2C-like_domain"/>
</dbReference>
<dbReference type="Proteomes" id="UP001652625">
    <property type="component" value="Chromosome 07"/>
</dbReference>
<proteinExistence type="predicted"/>
<feature type="compositionally biased region" description="Polar residues" evidence="1">
    <location>
        <begin position="474"/>
        <end position="486"/>
    </location>
</feature>
<feature type="domain" description="PPM-type phosphatase" evidence="2">
    <location>
        <begin position="123"/>
        <end position="395"/>
    </location>
</feature>
<keyword evidence="3" id="KW-1185">Reference proteome</keyword>
<dbReference type="PANTHER" id="PTHR21586">
    <property type="entry name" value="TIPA"/>
    <property type="match status" value="1"/>
</dbReference>
<dbReference type="InterPro" id="IPR001932">
    <property type="entry name" value="PPM-type_phosphatase-like_dom"/>
</dbReference>
<dbReference type="PANTHER" id="PTHR21586:SF0">
    <property type="entry name" value="PP2C-LIKE DOMAIN-CONTAINING PROTEIN CG9801"/>
    <property type="match status" value="1"/>
</dbReference>
<evidence type="ECO:0000259" key="2">
    <source>
        <dbReference type="SMART" id="SM00332"/>
    </source>
</evidence>
<evidence type="ECO:0000313" key="4">
    <source>
        <dbReference type="RefSeq" id="XP_065657149.1"/>
    </source>
</evidence>
<feature type="compositionally biased region" description="Polar residues" evidence="1">
    <location>
        <begin position="325"/>
        <end position="338"/>
    </location>
</feature>
<sequence length="666" mass="74792">MSLYELEPITKVITKKPSNSENELISNSNNNTKGIWQRVSGFWSSHFQSHEVKSIKCYDSVLEHFEVKNMPNMKIKLVNHDENVSAYCSPTDLFTQSSSTNNCPGIYDWNTRKEFAYGHALSLYEKDLNSNISTGDPVADALAIVTYQSCSILSLADGVSWGKKSKLSSNSAVYGATVYLCKNIDKCFTTKDVFKHIWEAFKKAQNEIVGKEATLTTLCVGVVVQLQEKKDRWALCVINVGDSYAYFYNKKTGVKEVTCGSHPIGKERDMRFSGGSLGPADGFNPDLGNLTCSFVIIEKDDIVFLCSDGISDNYDPAIAMFNPKTDISNPNETKNTSKSNDDKKLINPNLDKNMPDSNNCFTNNNYFVSSSEPYYCNENDEIQHLVEEDVKLVLLNTIEYNDQKHLIKIDNEPQDVSNKDIFKQNQTDFDPHCKKSSKKSLEKNEESLLENKNSNEIPLRTFSVSKGPEIGEKSTGTKLTPSSGSSENKHPEKMNETEYNNGLEKNEIKDKSKSETDISSSVDTIHLTPHERQDAILNRMTKVINEITSKNSDEGEVVTADNVCGSIINFVVKRTAEKRRVLEKLQMKKKNSPNEKKNKDNIKKILEDVPGKLDHASIVAYQVGIHKQEILIAEKPPIRRASIQFDSNQKIKGDESRRKSLGDVLG</sequence>